<reference evidence="3" key="1">
    <citation type="submission" date="2023-12" db="EMBL/GenBank/DDBJ databases">
        <title>Isolation and Characterisation of Novel Lytic Bacteriophages for therapeutic applications in Prosthetic Joint Infections.</title>
        <authorList>
            <person name="Burton N."/>
            <person name="Melo L.D.R."/>
            <person name="Pearce B."/>
            <person name="Tadesse M.D."/>
            <person name="Vryonis E."/>
            <person name="Sagona A."/>
        </authorList>
    </citation>
    <scope>NUCLEOTIDE SEQUENCE</scope>
</reference>
<feature type="coiled-coil region" evidence="1">
    <location>
        <begin position="316"/>
        <end position="369"/>
    </location>
</feature>
<dbReference type="EMBL" id="PP034390">
    <property type="protein sequence ID" value="WRW34603.1"/>
    <property type="molecule type" value="Genomic_DNA"/>
</dbReference>
<evidence type="ECO:0000259" key="2">
    <source>
        <dbReference type="PROSITE" id="PS51704"/>
    </source>
</evidence>
<proteinExistence type="predicted"/>
<dbReference type="PANTHER" id="PTHR46211:SF7">
    <property type="entry name" value="GLYCEROPHOSPHODIESTER PHOSPHODIESTERASE"/>
    <property type="match status" value="1"/>
</dbReference>
<dbReference type="Gene3D" id="2.60.120.40">
    <property type="match status" value="1"/>
</dbReference>
<dbReference type="PANTHER" id="PTHR46211">
    <property type="entry name" value="GLYCEROPHOSPHORYL DIESTER PHOSPHODIESTERASE"/>
    <property type="match status" value="1"/>
</dbReference>
<organism evidence="3 4">
    <name type="scientific">Staphylococcus phage CF5</name>
    <dbReference type="NCBI Taxonomy" id="3113739"/>
    <lineage>
        <taxon>Viruses</taxon>
        <taxon>Duplodnaviria</taxon>
        <taxon>Heunggongvirae</taxon>
        <taxon>Uroviricota</taxon>
        <taxon>Caudoviricetes</taxon>
        <taxon>Herelleviridae</taxon>
        <taxon>Twortvirinae</taxon>
        <taxon>Silviavirus</taxon>
    </lineage>
</organism>
<accession>A0AAX4J7F0</accession>
<dbReference type="Gene3D" id="3.20.20.190">
    <property type="entry name" value="Phosphatidylinositol (PI) phosphodiesterase"/>
    <property type="match status" value="1"/>
</dbReference>
<gene>
    <name evidence="3" type="ORF">CF5_0108</name>
</gene>
<dbReference type="GO" id="GO:0008889">
    <property type="term" value="F:glycerophosphodiester phosphodiesterase activity"/>
    <property type="evidence" value="ECO:0007669"/>
    <property type="project" value="UniProtKB-EC"/>
</dbReference>
<evidence type="ECO:0000256" key="1">
    <source>
        <dbReference type="SAM" id="Coils"/>
    </source>
</evidence>
<dbReference type="Proteomes" id="UP001432109">
    <property type="component" value="Segment"/>
</dbReference>
<dbReference type="PROSITE" id="PS51704">
    <property type="entry name" value="GP_PDE"/>
    <property type="match status" value="1"/>
</dbReference>
<keyword evidence="1" id="KW-0175">Coiled coil</keyword>
<sequence>MVIRLQSSLGRSLKRMDSEELNVKGLVLATVSKINYKYQTVEVKTSGVTLGSKAGDDGKLAVPYPKQFSGKTPEGSLFGSKPLITEGSTVLIGFINDDINNPIILNVYSDNTSNIMINTNPLIGGKMSNDDVYKYSSALYSILPDLTYTYKDGEGTSVKTFNGKTFLSITSGEKEKPQATDFYTGTDYQDLFTSYYGNKTLIEPRIQKAPNMLLKHQGLYFDSGEADNHVTTLFISERGDIRTSVMDKDTQKRTTQEMTHDGSYRVIQQNDDLLLDTAQVWVEFGINQDNQFYIKNPKQEFKFTDEGIYVNGNPLLDNLDDNISDSIKRLEEVQKQLDEINYLLEGVGKENLEELIRETRNSIEVSKKASSDVQAMNNQITQVSSRTEGIIKQFQDFRDQTFKSFYEDTSKVINEFNQSFPTMKTDVSNLKTSTNNLINTKIPTIEQSIKDLKGAQDVTNLTNNFNTLKSTVDLINSKTIPDINKKVETKADKTYVDKIQDNVNHITGETIGALLQLSSNVTIPHNKYTTINFDTVIYNNSEFWDTTNTSRLVIPKGVSKVKVSANTLWVSNATGQRMLRILKNGTYSLGLPYTRDVAISTSPSNVTSAIIPVKEGDYFELEVFQDSGNSLDLRTDPYTWFSIEATELDTGYTSDDFMVIGHRGATGYDEEHTIKSYQLALDKGADYIELDLQLTKDSKLVCMHDSTIDRTTTGTGKISEMNLSDIQKYTTKGGEKIPSLEDVLKNFGKKVNYYIETKRPFDANMDKELLTQLKKYDLIGIGTNKYQVIIQSFAKESLVNIHNQFSNIPLVYLTSSISNDIIDDVYNSGFYAVAPTYTVLTKDVVTYAHSKGLKVHTWTVNTVDDMKSVISMGVDGMFTNYLDEYKKI</sequence>
<dbReference type="SUPFAM" id="SSF51695">
    <property type="entry name" value="PLC-like phosphodiesterases"/>
    <property type="match status" value="1"/>
</dbReference>
<dbReference type="EC" id="3.1.4.46" evidence="3"/>
<evidence type="ECO:0000313" key="3">
    <source>
        <dbReference type="EMBL" id="WRW34603.1"/>
    </source>
</evidence>
<evidence type="ECO:0000313" key="4">
    <source>
        <dbReference type="Proteomes" id="UP001432109"/>
    </source>
</evidence>
<dbReference type="InterPro" id="IPR008983">
    <property type="entry name" value="Tumour_necrosis_fac-like_dom"/>
</dbReference>
<feature type="domain" description="GP-PDE" evidence="2">
    <location>
        <begin position="657"/>
        <end position="888"/>
    </location>
</feature>
<dbReference type="InterPro" id="IPR030395">
    <property type="entry name" value="GP_PDE_dom"/>
</dbReference>
<dbReference type="GO" id="GO:0006629">
    <property type="term" value="P:lipid metabolic process"/>
    <property type="evidence" value="ECO:0007669"/>
    <property type="project" value="InterPro"/>
</dbReference>
<name>A0AAX4J7F0_9CAUD</name>
<protein>
    <submittedName>
        <fullName evidence="3">Glycerophosphoryl diester phosphodiesterase</fullName>
        <ecNumber evidence="3">3.1.4.46</ecNumber>
    </submittedName>
</protein>
<dbReference type="InterPro" id="IPR017946">
    <property type="entry name" value="PLC-like_Pdiesterase_TIM-brl"/>
</dbReference>
<keyword evidence="3" id="KW-0378">Hydrolase</keyword>
<dbReference type="Pfam" id="PF03009">
    <property type="entry name" value="GDPD"/>
    <property type="match status" value="1"/>
</dbReference>